<proteinExistence type="predicted"/>
<protein>
    <submittedName>
        <fullName evidence="1">Uncharacterized protein</fullName>
    </submittedName>
</protein>
<evidence type="ECO:0000313" key="1">
    <source>
        <dbReference type="EMBL" id="OGZ18226.1"/>
    </source>
</evidence>
<comment type="caution">
    <text evidence="1">The sequence shown here is derived from an EMBL/GenBank/DDBJ whole genome shotgun (WGS) entry which is preliminary data.</text>
</comment>
<name>A0A1G2DXD3_9BACT</name>
<evidence type="ECO:0000313" key="2">
    <source>
        <dbReference type="Proteomes" id="UP000178893"/>
    </source>
</evidence>
<organism evidence="1 2">
    <name type="scientific">Candidatus Nealsonbacteria bacterium RBG_13_37_56</name>
    <dbReference type="NCBI Taxonomy" id="1801661"/>
    <lineage>
        <taxon>Bacteria</taxon>
        <taxon>Candidatus Nealsoniibacteriota</taxon>
    </lineage>
</organism>
<accession>A0A1G2DXD3</accession>
<sequence length="100" mass="11935">MEIIRKAEGNIKKLYQILMFITLARDLDVTHESVIGMGMEKFEKVYYQYFENLMNLPPNELQTYMNQKISKVPEGRRELARLFLQGGMKEYIKKQEQKKV</sequence>
<dbReference type="AlphaFoldDB" id="A0A1G2DXD3"/>
<dbReference type="Proteomes" id="UP000178893">
    <property type="component" value="Unassembled WGS sequence"/>
</dbReference>
<dbReference type="EMBL" id="MHLW01000009">
    <property type="protein sequence ID" value="OGZ18226.1"/>
    <property type="molecule type" value="Genomic_DNA"/>
</dbReference>
<reference evidence="1 2" key="1">
    <citation type="journal article" date="2016" name="Nat. Commun.">
        <title>Thousands of microbial genomes shed light on interconnected biogeochemical processes in an aquifer system.</title>
        <authorList>
            <person name="Anantharaman K."/>
            <person name="Brown C.T."/>
            <person name="Hug L.A."/>
            <person name="Sharon I."/>
            <person name="Castelle C.J."/>
            <person name="Probst A.J."/>
            <person name="Thomas B.C."/>
            <person name="Singh A."/>
            <person name="Wilkins M.J."/>
            <person name="Karaoz U."/>
            <person name="Brodie E.L."/>
            <person name="Williams K.H."/>
            <person name="Hubbard S.S."/>
            <person name="Banfield J.F."/>
        </authorList>
    </citation>
    <scope>NUCLEOTIDE SEQUENCE [LARGE SCALE GENOMIC DNA]</scope>
</reference>
<gene>
    <name evidence="1" type="ORF">A2V72_02695</name>
</gene>